<keyword evidence="1" id="KW-0547">Nucleotide-binding</keyword>
<dbReference type="SMART" id="SM01142">
    <property type="entry name" value="DSHCT"/>
    <property type="match status" value="1"/>
</dbReference>
<dbReference type="GO" id="GO:0003676">
    <property type="term" value="F:nucleic acid binding"/>
    <property type="evidence" value="ECO:0007669"/>
    <property type="project" value="InterPro"/>
</dbReference>
<dbReference type="PANTHER" id="PTHR12131">
    <property type="entry name" value="ATP-DEPENDENT RNA AND DNA HELICASE"/>
    <property type="match status" value="1"/>
</dbReference>
<dbReference type="PROSITE" id="PS51192">
    <property type="entry name" value="HELICASE_ATP_BIND_1"/>
    <property type="match status" value="1"/>
</dbReference>
<dbReference type="InterPro" id="IPR050699">
    <property type="entry name" value="RNA-DNA_Helicase"/>
</dbReference>
<dbReference type="CDD" id="cd18795">
    <property type="entry name" value="SF2_C_Ski2"/>
    <property type="match status" value="1"/>
</dbReference>
<evidence type="ECO:0000259" key="6">
    <source>
        <dbReference type="PROSITE" id="PS51194"/>
    </source>
</evidence>
<dbReference type="InterPro" id="IPR001650">
    <property type="entry name" value="Helicase_C-like"/>
</dbReference>
<dbReference type="SMART" id="SM00490">
    <property type="entry name" value="HELICc"/>
    <property type="match status" value="1"/>
</dbReference>
<dbReference type="EMBL" id="JAHDYR010000016">
    <property type="protein sequence ID" value="KAG9394259.1"/>
    <property type="molecule type" value="Genomic_DNA"/>
</dbReference>
<evidence type="ECO:0000256" key="3">
    <source>
        <dbReference type="ARBA" id="ARBA00022806"/>
    </source>
</evidence>
<keyword evidence="3" id="KW-0347">Helicase</keyword>
<dbReference type="InterPro" id="IPR011545">
    <property type="entry name" value="DEAD/DEAH_box_helicase_dom"/>
</dbReference>
<evidence type="ECO:0000256" key="4">
    <source>
        <dbReference type="ARBA" id="ARBA00022840"/>
    </source>
</evidence>
<evidence type="ECO:0000313" key="7">
    <source>
        <dbReference type="EMBL" id="KAG9394259.1"/>
    </source>
</evidence>
<dbReference type="OrthoDB" id="64767at2759"/>
<sequence>MDDFDLLDVLGPVVRKAPLPSVEEKRDNVASTAINSPEDLQATVASLCMSMPIIRDVLQGKYVNSKGKEICDKTKVCKHQVAFPSSMRPIVEQLEADDAVFTLPRPETMAQTYPFELDPFQVQAVSAVDREESVLVSAHTSAGKTVVAEYAIAHALAKGQKIVYTSPIKALSNQKFHDLSGMFPTPEDPDRFVEVGLMTGDTTIAPHAPILVMTTEILREQLYSGSELMREMKWVIFDEVHYMRDSERGVVWEETMIKLRPGVKCVFLSATIPNAPQFAGWIAQLRNEPCHVIYTEYRPTPLSVFIPKPKTATSNGFLRLIKEGDAAMNAASFNSAMTDLAQTPQGRNGTIEQLKTLLVTLIGDGGPTTFGPVIVFGFGKREIQGYADDMMKAMSSNGRSWTTPDDVTRINFLFNKARDTINEEDRSAMDAALPLLRMGLGVHHSGLLPTMKEITEMLFGLGLLKVLFATETFAMGLNMPARTVIFSSVTKWDGEGRRILSSGEYTQMAGRAGRRNADKTGNVIIMASDRLDRQEFRIMVERGAEDLHSAFHLSYNMLLKMLRQGDGEEAAEMLGKSFLQYQQQCRVPPLIDSINAKLLELGSTGLEGEGDAVVAEVGEYTRLLRQLTVLRHGVFRRATQAFIAAQLDKAAGRGTARSRRRAQKAPAAATPQTFLTKRLVFIDEGDACYGWGLVLGEPTDRTTGRTVQVLVRTDEEGVGPAVPGAPGTCTVVSVGVAAISVLGGHVSGVVSADSSAPDYDRLRYAELVESRLDAERGAGGDPLPGDDDGCLLVGKMAASLHSFLDKDLSDEYTRAKADFVSTVSRLAEIRTTTASQPDFDRVFARVWSRDLIQAELAALGAELHALSDETVLTGEMERMTQVLTERGYIDSDGVLSKLGTFAAEVNTANELLVTELLVTTSVFTTLSPVDVCGLLGALIDETKAEEEPKLPSDALAAAIETARERAKDIGDTMARVGVETTGEEYRQEAVRLGVVPLIHAWANGSTLAKTMLVDPEAFPGGLVRVLRRLAILLQQMVKGCSKIGGMDDLKAKFEEARGLVWRGVVCQPSLYMTNEQFGRE</sequence>
<gene>
    <name evidence="7" type="ORF">J8273_4361</name>
</gene>
<dbReference type="InterPro" id="IPR027417">
    <property type="entry name" value="P-loop_NTPase"/>
</dbReference>
<dbReference type="Pfam" id="PF00271">
    <property type="entry name" value="Helicase_C"/>
    <property type="match status" value="1"/>
</dbReference>
<proteinExistence type="predicted"/>
<dbReference type="GO" id="GO:0016787">
    <property type="term" value="F:hydrolase activity"/>
    <property type="evidence" value="ECO:0007669"/>
    <property type="project" value="UniProtKB-KW"/>
</dbReference>
<keyword evidence="8" id="KW-1185">Reference proteome</keyword>
<evidence type="ECO:0000313" key="8">
    <source>
        <dbReference type="Proteomes" id="UP000717585"/>
    </source>
</evidence>
<dbReference type="InterPro" id="IPR012961">
    <property type="entry name" value="Ski2/MTR4_C"/>
</dbReference>
<keyword evidence="2" id="KW-0378">Hydrolase</keyword>
<keyword evidence="4" id="KW-0067">ATP-binding</keyword>
<dbReference type="Proteomes" id="UP000717585">
    <property type="component" value="Unassembled WGS sequence"/>
</dbReference>
<dbReference type="FunFam" id="3.40.50.300:FF:000083">
    <property type="entry name" value="ATP-dependent RNA helicase DOB1"/>
    <property type="match status" value="1"/>
</dbReference>
<feature type="domain" description="Helicase ATP-binding" evidence="5">
    <location>
        <begin position="125"/>
        <end position="290"/>
    </location>
</feature>
<dbReference type="SUPFAM" id="SSF52540">
    <property type="entry name" value="P-loop containing nucleoside triphosphate hydrolases"/>
    <property type="match status" value="1"/>
</dbReference>
<dbReference type="AlphaFoldDB" id="A0A8J6B6S2"/>
<dbReference type="Pfam" id="PF00270">
    <property type="entry name" value="DEAD"/>
    <property type="match status" value="1"/>
</dbReference>
<dbReference type="PANTHER" id="PTHR12131:SF7">
    <property type="entry name" value="EXOSOME RNA HELICASE MTR4"/>
    <property type="match status" value="1"/>
</dbReference>
<evidence type="ECO:0000256" key="2">
    <source>
        <dbReference type="ARBA" id="ARBA00022801"/>
    </source>
</evidence>
<dbReference type="GO" id="GO:0004386">
    <property type="term" value="F:helicase activity"/>
    <property type="evidence" value="ECO:0007669"/>
    <property type="project" value="UniProtKB-KW"/>
</dbReference>
<dbReference type="SMART" id="SM00487">
    <property type="entry name" value="DEXDc"/>
    <property type="match status" value="1"/>
</dbReference>
<evidence type="ECO:0000256" key="1">
    <source>
        <dbReference type="ARBA" id="ARBA00022741"/>
    </source>
</evidence>
<dbReference type="Pfam" id="PF08148">
    <property type="entry name" value="DSHCT"/>
    <property type="match status" value="1"/>
</dbReference>
<dbReference type="GO" id="GO:0005524">
    <property type="term" value="F:ATP binding"/>
    <property type="evidence" value="ECO:0007669"/>
    <property type="project" value="UniProtKB-KW"/>
</dbReference>
<dbReference type="PROSITE" id="PS51194">
    <property type="entry name" value="HELICASE_CTER"/>
    <property type="match status" value="1"/>
</dbReference>
<comment type="caution">
    <text evidence="7">The sequence shown here is derived from an EMBL/GenBank/DDBJ whole genome shotgun (WGS) entry which is preliminary data.</text>
</comment>
<accession>A0A8J6B6S2</accession>
<feature type="domain" description="Helicase C-terminal" evidence="6">
    <location>
        <begin position="353"/>
        <end position="559"/>
    </location>
</feature>
<name>A0A8J6B6S2_9EUKA</name>
<reference evidence="7" key="1">
    <citation type="submission" date="2021-05" db="EMBL/GenBank/DDBJ databases">
        <title>A free-living protist that lacks canonical eukaryotic 1 DNA replication and segregation systems.</title>
        <authorList>
            <person name="Salas-Leiva D.E."/>
            <person name="Tromer E.C."/>
            <person name="Curtis B.A."/>
            <person name="Jerlstrom-Hultqvist J."/>
            <person name="Kolisko M."/>
            <person name="Yi Z."/>
            <person name="Salas-Leiva J.S."/>
            <person name="Gallot-Lavallee L."/>
            <person name="Kops G.J.P.L."/>
            <person name="Archibald J.M."/>
            <person name="Simpson A.G.B."/>
            <person name="Roger A.J."/>
        </authorList>
    </citation>
    <scope>NUCLEOTIDE SEQUENCE</scope>
    <source>
        <strain evidence="7">BICM</strain>
    </source>
</reference>
<dbReference type="InterPro" id="IPR014001">
    <property type="entry name" value="Helicase_ATP-bd"/>
</dbReference>
<protein>
    <submittedName>
        <fullName evidence="7">DSHCT (NUC185) domain</fullName>
    </submittedName>
</protein>
<dbReference type="GO" id="GO:0005634">
    <property type="term" value="C:nucleus"/>
    <property type="evidence" value="ECO:0007669"/>
    <property type="project" value="TreeGrafter"/>
</dbReference>
<organism evidence="7 8">
    <name type="scientific">Carpediemonas membranifera</name>
    <dbReference type="NCBI Taxonomy" id="201153"/>
    <lineage>
        <taxon>Eukaryota</taxon>
        <taxon>Metamonada</taxon>
        <taxon>Carpediemonas-like organisms</taxon>
        <taxon>Carpediemonas</taxon>
    </lineage>
</organism>
<evidence type="ECO:0000259" key="5">
    <source>
        <dbReference type="PROSITE" id="PS51192"/>
    </source>
</evidence>
<dbReference type="Gene3D" id="3.40.50.300">
    <property type="entry name" value="P-loop containing nucleotide triphosphate hydrolases"/>
    <property type="match status" value="2"/>
</dbReference>
<dbReference type="GO" id="GO:0000460">
    <property type="term" value="P:maturation of 5.8S rRNA"/>
    <property type="evidence" value="ECO:0007669"/>
    <property type="project" value="TreeGrafter"/>
</dbReference>
<dbReference type="Gene3D" id="1.10.3380.30">
    <property type="match status" value="1"/>
</dbReference>